<comment type="caution">
    <text evidence="8">The sequence shown here is derived from an EMBL/GenBank/DDBJ whole genome shotgun (WGS) entry which is preliminary data.</text>
</comment>
<evidence type="ECO:0000256" key="4">
    <source>
        <dbReference type="ARBA" id="ARBA00022989"/>
    </source>
</evidence>
<evidence type="ECO:0000256" key="1">
    <source>
        <dbReference type="ARBA" id="ARBA00004651"/>
    </source>
</evidence>
<proteinExistence type="predicted"/>
<keyword evidence="9" id="KW-1185">Reference proteome</keyword>
<keyword evidence="3 6" id="KW-0812">Transmembrane</keyword>
<feature type="transmembrane region" description="Helical" evidence="6">
    <location>
        <begin position="97"/>
        <end position="119"/>
    </location>
</feature>
<dbReference type="Proteomes" id="UP000574133">
    <property type="component" value="Unassembled WGS sequence"/>
</dbReference>
<feature type="transmembrane region" description="Helical" evidence="6">
    <location>
        <begin position="312"/>
        <end position="332"/>
    </location>
</feature>
<keyword evidence="2" id="KW-0813">Transport</keyword>
<reference evidence="8 9" key="1">
    <citation type="submission" date="2020-08" db="EMBL/GenBank/DDBJ databases">
        <title>Cohnella phylogeny.</title>
        <authorList>
            <person name="Dunlap C."/>
        </authorList>
    </citation>
    <scope>NUCLEOTIDE SEQUENCE [LARGE SCALE GENOMIC DNA]</scope>
    <source>
        <strain evidence="8 9">DSM 103658</strain>
    </source>
</reference>
<feature type="transmembrane region" description="Helical" evidence="6">
    <location>
        <begin position="289"/>
        <end position="306"/>
    </location>
</feature>
<name>A0A841TCE1_9BACL</name>
<dbReference type="Pfam" id="PF07690">
    <property type="entry name" value="MFS_1"/>
    <property type="match status" value="1"/>
</dbReference>
<feature type="transmembrane region" description="Helical" evidence="6">
    <location>
        <begin position="162"/>
        <end position="181"/>
    </location>
</feature>
<accession>A0A841TCE1</accession>
<evidence type="ECO:0000313" key="9">
    <source>
        <dbReference type="Proteomes" id="UP000574133"/>
    </source>
</evidence>
<dbReference type="PANTHER" id="PTHR23506:SF23">
    <property type="entry name" value="GH10249P"/>
    <property type="match status" value="1"/>
</dbReference>
<sequence>MIRTQSIYLIALITAVCVMSDSMLYIVLPVYWPSFGLTNLWQVGVLLSINRFVRLPLNPLAGWLHAKFGLRRCLLAAVCISVATTLSYGLLRGFWLLAAARCLWGIAWAVLRLGGYLAVLEASGPDNRGRLMGSYNGLWGLGGLVGMLAGGIGTDYWGVQPAMLAIGALTLVGLLIAARYLPQAQGTGTAQSDMPPARERRRARPPWLNAQAVLTLLSGLVIASVFFGILPSTLTGIIEERPFQLSLFGVALGAASLSGILQGLRAGWSPFLSPWFGKLSDRPTGRKPWICASLIASTLLFVLLSMPSVSAWLWFGCLLGALLLNTAVTTWLDASAADCASEAPSARVPMMTSYTLVFDLGSALGPAIGYMVIDSFGVFRLYRTSGLLLFLLAIVWAVAWRAQTAKRRLSP</sequence>
<protein>
    <submittedName>
        <fullName evidence="8">MFS transporter</fullName>
    </submittedName>
</protein>
<dbReference type="PANTHER" id="PTHR23506">
    <property type="entry name" value="GH10249P"/>
    <property type="match status" value="1"/>
</dbReference>
<comment type="subcellular location">
    <subcellularLocation>
        <location evidence="1">Cell membrane</location>
        <topology evidence="1">Multi-pass membrane protein</topology>
    </subcellularLocation>
</comment>
<dbReference type="GO" id="GO:0005886">
    <property type="term" value="C:plasma membrane"/>
    <property type="evidence" value="ECO:0007669"/>
    <property type="project" value="UniProtKB-SubCell"/>
</dbReference>
<dbReference type="Gene3D" id="1.20.1250.20">
    <property type="entry name" value="MFS general substrate transporter like domains"/>
    <property type="match status" value="2"/>
</dbReference>
<evidence type="ECO:0000259" key="7">
    <source>
        <dbReference type="PROSITE" id="PS50850"/>
    </source>
</evidence>
<keyword evidence="4 6" id="KW-1133">Transmembrane helix</keyword>
<feature type="transmembrane region" description="Helical" evidence="6">
    <location>
        <begin position="207"/>
        <end position="231"/>
    </location>
</feature>
<dbReference type="InterPro" id="IPR011701">
    <property type="entry name" value="MFS"/>
</dbReference>
<dbReference type="InterPro" id="IPR050930">
    <property type="entry name" value="MFS_Vesicular_Transporter"/>
</dbReference>
<feature type="transmembrane region" description="Helical" evidence="6">
    <location>
        <begin position="243"/>
        <end position="268"/>
    </location>
</feature>
<feature type="domain" description="Major facilitator superfamily (MFS) profile" evidence="7">
    <location>
        <begin position="6"/>
        <end position="401"/>
    </location>
</feature>
<feature type="transmembrane region" description="Helical" evidence="6">
    <location>
        <begin position="353"/>
        <end position="373"/>
    </location>
</feature>
<evidence type="ECO:0000313" key="8">
    <source>
        <dbReference type="EMBL" id="MBB6678682.1"/>
    </source>
</evidence>
<dbReference type="EMBL" id="JACJVN010000058">
    <property type="protein sequence ID" value="MBB6678682.1"/>
    <property type="molecule type" value="Genomic_DNA"/>
</dbReference>
<feature type="transmembrane region" description="Helical" evidence="6">
    <location>
        <begin position="7"/>
        <end position="28"/>
    </location>
</feature>
<dbReference type="SUPFAM" id="SSF103473">
    <property type="entry name" value="MFS general substrate transporter"/>
    <property type="match status" value="1"/>
</dbReference>
<dbReference type="RefSeq" id="WP_185179950.1">
    <property type="nucleotide sequence ID" value="NZ_CBCSEP010000011.1"/>
</dbReference>
<dbReference type="InterPro" id="IPR020846">
    <property type="entry name" value="MFS_dom"/>
</dbReference>
<dbReference type="PROSITE" id="PS50850">
    <property type="entry name" value="MFS"/>
    <property type="match status" value="1"/>
</dbReference>
<keyword evidence="5 6" id="KW-0472">Membrane</keyword>
<dbReference type="InterPro" id="IPR036259">
    <property type="entry name" value="MFS_trans_sf"/>
</dbReference>
<feature type="transmembrane region" description="Helical" evidence="6">
    <location>
        <begin position="73"/>
        <end position="91"/>
    </location>
</feature>
<gene>
    <name evidence="8" type="ORF">H4Q31_15435</name>
</gene>
<feature type="transmembrane region" description="Helical" evidence="6">
    <location>
        <begin position="379"/>
        <end position="400"/>
    </location>
</feature>
<dbReference type="AlphaFoldDB" id="A0A841TCE1"/>
<evidence type="ECO:0000256" key="2">
    <source>
        <dbReference type="ARBA" id="ARBA00022448"/>
    </source>
</evidence>
<evidence type="ECO:0000256" key="3">
    <source>
        <dbReference type="ARBA" id="ARBA00022692"/>
    </source>
</evidence>
<organism evidence="8 9">
    <name type="scientific">Cohnella lubricantis</name>
    <dbReference type="NCBI Taxonomy" id="2163172"/>
    <lineage>
        <taxon>Bacteria</taxon>
        <taxon>Bacillati</taxon>
        <taxon>Bacillota</taxon>
        <taxon>Bacilli</taxon>
        <taxon>Bacillales</taxon>
        <taxon>Paenibacillaceae</taxon>
        <taxon>Cohnella</taxon>
    </lineage>
</organism>
<dbReference type="GO" id="GO:0022857">
    <property type="term" value="F:transmembrane transporter activity"/>
    <property type="evidence" value="ECO:0007669"/>
    <property type="project" value="InterPro"/>
</dbReference>
<evidence type="ECO:0000256" key="6">
    <source>
        <dbReference type="SAM" id="Phobius"/>
    </source>
</evidence>
<evidence type="ECO:0000256" key="5">
    <source>
        <dbReference type="ARBA" id="ARBA00023136"/>
    </source>
</evidence>